<evidence type="ECO:0000256" key="1">
    <source>
        <dbReference type="SAM" id="MobiDB-lite"/>
    </source>
</evidence>
<reference evidence="2 4" key="1">
    <citation type="submission" date="2019-01" db="EMBL/GenBank/DDBJ databases">
        <title>Complete Genome Sequence and Annotation of the Paracoccus pantotrophus type strain DSM 2944.</title>
        <authorList>
            <person name="Bockwoldt J.A."/>
            <person name="Zimmermann M."/>
            <person name="Tiso T."/>
            <person name="Blank L.M."/>
        </authorList>
    </citation>
    <scope>NUCLEOTIDE SEQUENCE [LARGE SCALE GENOMIC DNA]</scope>
    <source>
        <strain evidence="2 4">DSM 2944</strain>
        <plasmid evidence="2">pPAN2</plasmid>
        <plasmid evidence="4">ppan2</plasmid>
    </source>
</reference>
<evidence type="ECO:0000313" key="4">
    <source>
        <dbReference type="Proteomes" id="UP000326453"/>
    </source>
</evidence>
<geneLocation type="plasmid" evidence="4">
    <name>ppan2</name>
</geneLocation>
<dbReference type="KEGG" id="ppan:ESD82_09625"/>
<organism evidence="3 5">
    <name type="scientific">Paracoccus pantotrophus</name>
    <name type="common">Thiosphaera pantotropha</name>
    <dbReference type="NCBI Taxonomy" id="82367"/>
    <lineage>
        <taxon>Bacteria</taxon>
        <taxon>Pseudomonadati</taxon>
        <taxon>Pseudomonadota</taxon>
        <taxon>Alphaproteobacteria</taxon>
        <taxon>Rhodobacterales</taxon>
        <taxon>Paracoccaceae</taxon>
        <taxon>Paracoccus</taxon>
    </lineage>
</organism>
<sequence>MPRFRLRARNAKDAHQIVARFSGVTIPSPVDERKSDTVGTIRRLGEAPTLRRWPVAVSGWTSGTPAGASASWRSNSPLSTVIGALDLHPRVAVGMLRHAALMLEPASSTRARAAASTTLAKTSLSRNPASPAAPASRAGGTVVAAGAAPMAVEKARDGPINIAAAEKLPALRAESHSRGPAARADTYSAPDILRRADKRTKPMPGATGISACPRAFITPCLPCPSRGRAHAGALHRPQQASISEASHPLPFTQGRT</sequence>
<dbReference type="RefSeq" id="WP_147429259.1">
    <property type="nucleotide sequence ID" value="NZ_CP044425.1"/>
</dbReference>
<dbReference type="GeneID" id="51370826"/>
<dbReference type="Proteomes" id="UP000326453">
    <property type="component" value="Plasmid pPAN2"/>
</dbReference>
<geneLocation type="plasmid" evidence="3 5">
    <name>unnamed1</name>
</geneLocation>
<evidence type="ECO:0000313" key="2">
    <source>
        <dbReference type="EMBL" id="QFG36454.1"/>
    </source>
</evidence>
<accession>A0A7H9C0P3</accession>
<proteinExistence type="predicted"/>
<gene>
    <name evidence="2" type="ORF">ESD82_09625</name>
    <name evidence="3" type="ORF">HYQ43_20185</name>
</gene>
<dbReference type="EMBL" id="CP044425">
    <property type="protein sequence ID" value="QFG36454.1"/>
    <property type="molecule type" value="Genomic_DNA"/>
</dbReference>
<evidence type="ECO:0000313" key="3">
    <source>
        <dbReference type="EMBL" id="QLH16556.1"/>
    </source>
</evidence>
<dbReference type="Proteomes" id="UP000509322">
    <property type="component" value="Plasmid unnamed1"/>
</dbReference>
<protein>
    <submittedName>
        <fullName evidence="3">Uncharacterized protein</fullName>
    </submittedName>
</protein>
<dbReference type="AlphaFoldDB" id="A0A7H9C0P3"/>
<feature type="region of interest" description="Disordered" evidence="1">
    <location>
        <begin position="230"/>
        <end position="256"/>
    </location>
</feature>
<dbReference type="EMBL" id="CP058691">
    <property type="protein sequence ID" value="QLH16556.1"/>
    <property type="molecule type" value="Genomic_DNA"/>
</dbReference>
<geneLocation type="plasmid" evidence="2">
    <name>pPAN2</name>
</geneLocation>
<name>A0A7H9C0P3_PARPN</name>
<feature type="region of interest" description="Disordered" evidence="1">
    <location>
        <begin position="113"/>
        <end position="140"/>
    </location>
</feature>
<evidence type="ECO:0000313" key="5">
    <source>
        <dbReference type="Proteomes" id="UP000509322"/>
    </source>
</evidence>
<reference evidence="3 5" key="2">
    <citation type="submission" date="2020-07" db="EMBL/GenBank/DDBJ databases">
        <title>The complete genome of Paracoccus pantotrophus ACCC 10489.</title>
        <authorList>
            <person name="Si Y."/>
        </authorList>
    </citation>
    <scope>NUCLEOTIDE SEQUENCE [LARGE SCALE GENOMIC DNA]</scope>
    <source>
        <strain evidence="3 5">ACCC10489</strain>
        <plasmid evidence="3 5">unnamed1</plasmid>
    </source>
</reference>
<keyword evidence="3" id="KW-0614">Plasmid</keyword>